<dbReference type="OrthoDB" id="9806013at2"/>
<evidence type="ECO:0000256" key="3">
    <source>
        <dbReference type="SAM" id="MobiDB-lite"/>
    </source>
</evidence>
<keyword evidence="6" id="KW-1185">Reference proteome</keyword>
<dbReference type="SUPFAM" id="SSF63817">
    <property type="entry name" value="Sortase"/>
    <property type="match status" value="1"/>
</dbReference>
<evidence type="ECO:0000256" key="2">
    <source>
        <dbReference type="PIRSR" id="PIRSR605754-1"/>
    </source>
</evidence>
<dbReference type="Gene3D" id="2.40.260.10">
    <property type="entry name" value="Sortase"/>
    <property type="match status" value="1"/>
</dbReference>
<sequence length="305" mass="34278">MQTTKPASGSWRHRFLKRFSFLLVLGALLAATLSACTPSQPAQPSDVISSSAPVSSSSKSVEDYIPEKPPYGDPKVPDKAITDKLSQTFKVGKAYGWLTVPGTTIDNAVLYSPKNNNVYLDQRVNYEGNWDYSGLIFADFRNNLGNRTELKRNTVIYGHNIEVGGSNNGARFSQLLKYEDLEFAKKNQFITFSTPTDEMVWQVFATFTTDTNFYYIETDPTDDELQFIISEAFQRSEHMFDVDVTTHDKILTLSTCTYKYKGALGKAREDQRFVVMAKLLSPEGTPLPAEVIKNENPKLPSFVKK</sequence>
<dbReference type="Pfam" id="PF04203">
    <property type="entry name" value="Sortase"/>
    <property type="match status" value="1"/>
</dbReference>
<feature type="active site" description="Acyl-thioester intermediate" evidence="2">
    <location>
        <position position="256"/>
    </location>
</feature>
<evidence type="ECO:0000313" key="6">
    <source>
        <dbReference type="Proteomes" id="UP000199182"/>
    </source>
</evidence>
<proteinExistence type="predicted"/>
<feature type="chain" id="PRO_5039663622" evidence="4">
    <location>
        <begin position="36"/>
        <end position="305"/>
    </location>
</feature>
<keyword evidence="4" id="KW-0732">Signal</keyword>
<dbReference type="AlphaFoldDB" id="A0A1H0CN56"/>
<evidence type="ECO:0000256" key="1">
    <source>
        <dbReference type="ARBA" id="ARBA00022801"/>
    </source>
</evidence>
<feature type="compositionally biased region" description="Low complexity" evidence="3">
    <location>
        <begin position="45"/>
        <end position="59"/>
    </location>
</feature>
<dbReference type="InterPro" id="IPR005754">
    <property type="entry name" value="Sortase"/>
</dbReference>
<gene>
    <name evidence="5" type="ORF">SAMN05192585_12412</name>
</gene>
<protein>
    <submittedName>
        <fullName evidence="5">Sortase B</fullName>
    </submittedName>
</protein>
<dbReference type="CDD" id="cd05826">
    <property type="entry name" value="Sortase_B"/>
    <property type="match status" value="1"/>
</dbReference>
<accession>A0A1H0CN56</accession>
<feature type="signal peptide" evidence="4">
    <location>
        <begin position="1"/>
        <end position="35"/>
    </location>
</feature>
<dbReference type="InterPro" id="IPR023365">
    <property type="entry name" value="Sortase_dom-sf"/>
</dbReference>
<evidence type="ECO:0000313" key="5">
    <source>
        <dbReference type="EMBL" id="SDN59336.1"/>
    </source>
</evidence>
<keyword evidence="1" id="KW-0378">Hydrolase</keyword>
<dbReference type="GO" id="GO:0016787">
    <property type="term" value="F:hydrolase activity"/>
    <property type="evidence" value="ECO:0007669"/>
    <property type="project" value="UniProtKB-KW"/>
</dbReference>
<evidence type="ECO:0000256" key="4">
    <source>
        <dbReference type="SAM" id="SignalP"/>
    </source>
</evidence>
<dbReference type="STRING" id="258515.SAMN05192585_12412"/>
<dbReference type="InterPro" id="IPR009835">
    <property type="entry name" value="SrtB"/>
</dbReference>
<feature type="region of interest" description="Disordered" evidence="3">
    <location>
        <begin position="41"/>
        <end position="78"/>
    </location>
</feature>
<organism evidence="5 6">
    <name type="scientific">Acetanaerobacterium elongatum</name>
    <dbReference type="NCBI Taxonomy" id="258515"/>
    <lineage>
        <taxon>Bacteria</taxon>
        <taxon>Bacillati</taxon>
        <taxon>Bacillota</taxon>
        <taxon>Clostridia</taxon>
        <taxon>Eubacteriales</taxon>
        <taxon>Oscillospiraceae</taxon>
        <taxon>Acetanaerobacterium</taxon>
    </lineage>
</organism>
<reference evidence="5 6" key="1">
    <citation type="submission" date="2016-10" db="EMBL/GenBank/DDBJ databases">
        <authorList>
            <person name="de Groot N.N."/>
        </authorList>
    </citation>
    <scope>NUCLEOTIDE SEQUENCE [LARGE SCALE GENOMIC DNA]</scope>
    <source>
        <strain evidence="5 6">CGMCC 1.5012</strain>
    </source>
</reference>
<feature type="active site" description="Proton donor/acceptor" evidence="2">
    <location>
        <position position="159"/>
    </location>
</feature>
<dbReference type="Proteomes" id="UP000199182">
    <property type="component" value="Unassembled WGS sequence"/>
</dbReference>
<name>A0A1H0CN56_9FIRM</name>
<dbReference type="RefSeq" id="WP_092641207.1">
    <property type="nucleotide sequence ID" value="NZ_FNID01000024.1"/>
</dbReference>
<dbReference type="EMBL" id="FNID01000024">
    <property type="protein sequence ID" value="SDN59336.1"/>
    <property type="molecule type" value="Genomic_DNA"/>
</dbReference>